<reference evidence="2 3" key="1">
    <citation type="journal article" date="2013" name="Plant Cell">
        <title>The transition from a phytopathogenic smut ancestor to an anamorphic biocontrol agent deciphered by comparative whole-genome analysis.</title>
        <authorList>
            <person name="Lefebvre F."/>
            <person name="Joly D.L."/>
            <person name="Labbe C."/>
            <person name="Teichmann B."/>
            <person name="Linning R."/>
            <person name="Belzile F."/>
            <person name="Bakkeren G."/>
            <person name="Belanger R.R."/>
        </authorList>
    </citation>
    <scope>NUCLEOTIDE SEQUENCE [LARGE SCALE GENOMIC DNA]</scope>
    <source>
        <strain evidence="2 3">PF-1</strain>
    </source>
</reference>
<protein>
    <recommendedName>
        <fullName evidence="4">Ornithine cyclodeaminase</fullName>
    </recommendedName>
</protein>
<dbReference type="AlphaFoldDB" id="A0A061HAT6"/>
<dbReference type="InterPro" id="IPR036291">
    <property type="entry name" value="NAD(P)-bd_dom_sf"/>
</dbReference>
<dbReference type="InterPro" id="IPR023401">
    <property type="entry name" value="ODC_N"/>
</dbReference>
<evidence type="ECO:0000313" key="2">
    <source>
        <dbReference type="EMBL" id="EPQ29549.1"/>
    </source>
</evidence>
<dbReference type="SUPFAM" id="SSF51735">
    <property type="entry name" value="NAD(P)-binding Rossmann-fold domains"/>
    <property type="match status" value="1"/>
</dbReference>
<gene>
    <name evidence="2" type="ORF">PFL1_02768</name>
</gene>
<dbReference type="eggNOG" id="KOG3007">
    <property type="taxonomic scope" value="Eukaryota"/>
</dbReference>
<dbReference type="PANTHER" id="PTHR13812:SF19">
    <property type="entry name" value="KETIMINE REDUCTASE MU-CRYSTALLIN"/>
    <property type="match status" value="1"/>
</dbReference>
<evidence type="ECO:0008006" key="4">
    <source>
        <dbReference type="Google" id="ProtNLM"/>
    </source>
</evidence>
<accession>A0A061HAT6</accession>
<dbReference type="OrthoDB" id="41492at2759"/>
<dbReference type="Gene3D" id="3.30.1780.10">
    <property type="entry name" value="ornithine cyclodeaminase, domain 1"/>
    <property type="match status" value="1"/>
</dbReference>
<sequence length="371" mass="39447">MPPMDLADDKVLIVSGKDISTLSLEIPLSSILSNQADVFRMLSLPSAAIAPQDAAQCPPRIGINAPHHTVLFMPASSEGTTSVKCVSVPKPSEPLPAGVPGGIPGTTLLFHTKSSRVRAVVNAAELTAIRTAAGSVVANVLAIPPASERGRSVRNVVVFGGGMQAFYHAWLLCRVYDGIAKVTFALTRGKEPSASTRDSIRRLQSVLQGGQVAVEWSDQVEAKVREADIVCCCTPSDKPLLQTEWVKDGTHFNIVGAYKPHMVELPASLVQLATAGGSLVVDSAEACAKEAGDLIQADVAEEQLVELGTLVPDTVEDWKRVRSCPAWKRDESARGISIFKSVGVGVQDVAVTAMFVDEAERRGVGQRVDFF</sequence>
<dbReference type="GO" id="GO:0005737">
    <property type="term" value="C:cytoplasm"/>
    <property type="evidence" value="ECO:0007669"/>
    <property type="project" value="TreeGrafter"/>
</dbReference>
<dbReference type="HOGENOM" id="CLU_042088_0_0_1"/>
<dbReference type="KEGG" id="pfp:PFL1_02768"/>
<dbReference type="GeneID" id="19316883"/>
<dbReference type="RefSeq" id="XP_007878474.1">
    <property type="nucleotide sequence ID" value="XM_007880283.1"/>
</dbReference>
<dbReference type="EMBL" id="KE361630">
    <property type="protein sequence ID" value="EPQ29549.1"/>
    <property type="molecule type" value="Genomic_DNA"/>
</dbReference>
<organism evidence="2 3">
    <name type="scientific">Pseudozyma flocculosa PF-1</name>
    <dbReference type="NCBI Taxonomy" id="1277687"/>
    <lineage>
        <taxon>Eukaryota</taxon>
        <taxon>Fungi</taxon>
        <taxon>Dikarya</taxon>
        <taxon>Basidiomycota</taxon>
        <taxon>Ustilaginomycotina</taxon>
        <taxon>Ustilaginomycetes</taxon>
        <taxon>Ustilaginales</taxon>
        <taxon>Ustilaginaceae</taxon>
        <taxon>Pseudozyma</taxon>
    </lineage>
</organism>
<evidence type="ECO:0000313" key="3">
    <source>
        <dbReference type="Proteomes" id="UP000053664"/>
    </source>
</evidence>
<dbReference type="Pfam" id="PF02423">
    <property type="entry name" value="OCD_Mu_crystall"/>
    <property type="match status" value="1"/>
</dbReference>
<dbReference type="Gene3D" id="3.40.50.720">
    <property type="entry name" value="NAD(P)-binding Rossmann-like Domain"/>
    <property type="match status" value="1"/>
</dbReference>
<proteinExistence type="inferred from homology"/>
<dbReference type="InterPro" id="IPR003462">
    <property type="entry name" value="ODC_Mu_crystall"/>
</dbReference>
<dbReference type="PANTHER" id="PTHR13812">
    <property type="entry name" value="KETIMINE REDUCTASE MU-CRYSTALLIN"/>
    <property type="match status" value="1"/>
</dbReference>
<name>A0A061HAT6_9BASI</name>
<evidence type="ECO:0000256" key="1">
    <source>
        <dbReference type="ARBA" id="ARBA00008903"/>
    </source>
</evidence>
<comment type="similarity">
    <text evidence="1">Belongs to the ornithine cyclodeaminase/mu-crystallin family.</text>
</comment>
<dbReference type="Proteomes" id="UP000053664">
    <property type="component" value="Unassembled WGS sequence"/>
</dbReference>